<dbReference type="PROSITE" id="PS00019">
    <property type="entry name" value="ACTININ_1"/>
    <property type="match status" value="1"/>
</dbReference>
<evidence type="ECO:0000256" key="3">
    <source>
        <dbReference type="ARBA" id="ARBA00022692"/>
    </source>
</evidence>
<comment type="subcellular location">
    <subcellularLocation>
        <location evidence="1">Membrane</location>
        <topology evidence="1">Single-pass type IV membrane protein</topology>
    </subcellularLocation>
</comment>
<dbReference type="GO" id="GO:0007097">
    <property type="term" value="P:nuclear migration"/>
    <property type="evidence" value="ECO:0007669"/>
    <property type="project" value="TreeGrafter"/>
</dbReference>
<feature type="region of interest" description="Disordered" evidence="10">
    <location>
        <begin position="1"/>
        <end position="28"/>
    </location>
</feature>
<evidence type="ECO:0000256" key="4">
    <source>
        <dbReference type="ARBA" id="ARBA00022737"/>
    </source>
</evidence>
<dbReference type="FunFam" id="1.10.418.10:FF:000063">
    <property type="entry name" value="Calmin"/>
    <property type="match status" value="1"/>
</dbReference>
<dbReference type="GO" id="GO:0051015">
    <property type="term" value="F:actin filament binding"/>
    <property type="evidence" value="ECO:0007669"/>
    <property type="project" value="TreeGrafter"/>
</dbReference>
<dbReference type="FunFam" id="1.10.418.10:FF:000057">
    <property type="entry name" value="Calmin"/>
    <property type="match status" value="1"/>
</dbReference>
<dbReference type="GO" id="GO:0005640">
    <property type="term" value="C:nuclear outer membrane"/>
    <property type="evidence" value="ECO:0007669"/>
    <property type="project" value="TreeGrafter"/>
</dbReference>
<protein>
    <recommendedName>
        <fullName evidence="8">Calmin</fullName>
    </recommendedName>
    <alternativeName>
        <fullName evidence="9">Calponin-like transmembrane domain protein</fullName>
    </alternativeName>
</protein>
<feature type="compositionally biased region" description="Polar residues" evidence="10">
    <location>
        <begin position="160"/>
        <end position="178"/>
    </location>
</feature>
<feature type="compositionally biased region" description="Basic and acidic residues" evidence="10">
    <location>
        <begin position="523"/>
        <end position="547"/>
    </location>
</feature>
<evidence type="ECO:0000313" key="13">
    <source>
        <dbReference type="Proteomes" id="UP000283210"/>
    </source>
</evidence>
<dbReference type="PANTHER" id="PTHR47535">
    <property type="entry name" value="MUSCLE-SPECIFIC PROTEIN 300 KDA, ISOFORM G"/>
    <property type="match status" value="1"/>
</dbReference>
<dbReference type="EMBL" id="CM012460">
    <property type="protein sequence ID" value="RVE55964.1"/>
    <property type="molecule type" value="Genomic_DNA"/>
</dbReference>
<keyword evidence="13" id="KW-1185">Reference proteome</keyword>
<keyword evidence="7" id="KW-0009">Actin-binding</keyword>
<dbReference type="InterPro" id="IPR001715">
    <property type="entry name" value="CH_dom"/>
</dbReference>
<gene>
    <name evidence="12" type="ORF">OJAV_G00231250</name>
</gene>
<name>A0A437BZT9_ORYJA</name>
<feature type="region of interest" description="Disordered" evidence="10">
    <location>
        <begin position="523"/>
        <end position="588"/>
    </location>
</feature>
<dbReference type="PROSITE" id="PS50021">
    <property type="entry name" value="CH"/>
    <property type="match status" value="2"/>
</dbReference>
<dbReference type="GO" id="GO:0005737">
    <property type="term" value="C:cytoplasm"/>
    <property type="evidence" value="ECO:0007669"/>
    <property type="project" value="TreeGrafter"/>
</dbReference>
<dbReference type="SMART" id="SM00033">
    <property type="entry name" value="CH"/>
    <property type="match status" value="2"/>
</dbReference>
<evidence type="ECO:0000256" key="1">
    <source>
        <dbReference type="ARBA" id="ARBA00004211"/>
    </source>
</evidence>
<dbReference type="Proteomes" id="UP000283210">
    <property type="component" value="Chromosome 24"/>
</dbReference>
<evidence type="ECO:0000256" key="5">
    <source>
        <dbReference type="ARBA" id="ARBA00022989"/>
    </source>
</evidence>
<evidence type="ECO:0000256" key="6">
    <source>
        <dbReference type="ARBA" id="ARBA00023136"/>
    </source>
</evidence>
<dbReference type="Pfam" id="PF00307">
    <property type="entry name" value="CH"/>
    <property type="match status" value="2"/>
</dbReference>
<accession>A0A437BZT9</accession>
<feature type="domain" description="Calponin-homology (CH)" evidence="11">
    <location>
        <begin position="192"/>
        <end position="296"/>
    </location>
</feature>
<dbReference type="OrthoDB" id="10017054at2759"/>
<dbReference type="InterPro" id="IPR036872">
    <property type="entry name" value="CH_dom_sf"/>
</dbReference>
<evidence type="ECO:0000256" key="8">
    <source>
        <dbReference type="ARBA" id="ARBA00070333"/>
    </source>
</evidence>
<keyword evidence="4" id="KW-0677">Repeat</keyword>
<keyword evidence="5" id="KW-1133">Transmembrane helix</keyword>
<dbReference type="GO" id="GO:0034993">
    <property type="term" value="C:meiotic nuclear membrane microtubule tethering complex"/>
    <property type="evidence" value="ECO:0007669"/>
    <property type="project" value="TreeGrafter"/>
</dbReference>
<reference evidence="12 13" key="2">
    <citation type="submission" date="2019-01" db="EMBL/GenBank/DDBJ databases">
        <title>A chromosome length genome reference of the Java medaka (oryzias javanicus).</title>
        <authorList>
            <person name="Herpin A."/>
            <person name="Takehana Y."/>
            <person name="Naruse K."/>
            <person name="Ansai S."/>
            <person name="Kawaguchi M."/>
        </authorList>
    </citation>
    <scope>NUCLEOTIDE SEQUENCE [LARGE SCALE GENOMIC DNA]</scope>
    <source>
        <strain evidence="12">RS831</strain>
        <tissue evidence="12">Whole body</tissue>
    </source>
</reference>
<dbReference type="InterPro" id="IPR052403">
    <property type="entry name" value="LINC-complex_assoc"/>
</dbReference>
<feature type="compositionally biased region" description="Basic and acidic residues" evidence="10">
    <location>
        <begin position="557"/>
        <end position="581"/>
    </location>
</feature>
<dbReference type="InterPro" id="IPR001589">
    <property type="entry name" value="Actinin_actin-bd_CS"/>
</dbReference>
<dbReference type="Gene3D" id="1.10.418.10">
    <property type="entry name" value="Calponin-like domain"/>
    <property type="match status" value="2"/>
</dbReference>
<feature type="domain" description="Calponin-homology (CH)" evidence="11">
    <location>
        <begin position="30"/>
        <end position="137"/>
    </location>
</feature>
<evidence type="ECO:0000313" key="12">
    <source>
        <dbReference type="EMBL" id="RVE55964.1"/>
    </source>
</evidence>
<reference evidence="12 13" key="1">
    <citation type="submission" date="2018-11" db="EMBL/GenBank/DDBJ databases">
        <authorList>
            <person name="Lopez-Roques C."/>
            <person name="Donnadieu C."/>
            <person name="Bouchez O."/>
            <person name="Klopp C."/>
            <person name="Cabau C."/>
            <person name="Zahm M."/>
        </authorList>
    </citation>
    <scope>NUCLEOTIDE SEQUENCE [LARGE SCALE GENOMIC DNA]</scope>
    <source>
        <strain evidence="12">RS831</strain>
        <tissue evidence="12">Whole body</tissue>
    </source>
</reference>
<evidence type="ECO:0000256" key="9">
    <source>
        <dbReference type="ARBA" id="ARBA00082870"/>
    </source>
</evidence>
<dbReference type="SUPFAM" id="SSF47576">
    <property type="entry name" value="Calponin-homology domain, CH-domain"/>
    <property type="match status" value="1"/>
</dbReference>
<dbReference type="PANTHER" id="PTHR47535:SF9">
    <property type="entry name" value="CALPONIN-HOMOLOGY (CH) DOMAIN-CONTAINING PROTEIN"/>
    <property type="match status" value="1"/>
</dbReference>
<organism evidence="12 13">
    <name type="scientific">Oryzias javanicus</name>
    <name type="common">Javanese ricefish</name>
    <name type="synonym">Aplocheilus javanicus</name>
    <dbReference type="NCBI Taxonomy" id="123683"/>
    <lineage>
        <taxon>Eukaryota</taxon>
        <taxon>Metazoa</taxon>
        <taxon>Chordata</taxon>
        <taxon>Craniata</taxon>
        <taxon>Vertebrata</taxon>
        <taxon>Euteleostomi</taxon>
        <taxon>Actinopterygii</taxon>
        <taxon>Neopterygii</taxon>
        <taxon>Teleostei</taxon>
        <taxon>Neoteleostei</taxon>
        <taxon>Acanthomorphata</taxon>
        <taxon>Ovalentaria</taxon>
        <taxon>Atherinomorphae</taxon>
        <taxon>Beloniformes</taxon>
        <taxon>Adrianichthyidae</taxon>
        <taxon>Oryziinae</taxon>
        <taxon>Oryzias</taxon>
    </lineage>
</organism>
<evidence type="ECO:0000259" key="11">
    <source>
        <dbReference type="PROSITE" id="PS50021"/>
    </source>
</evidence>
<evidence type="ECO:0000256" key="2">
    <source>
        <dbReference type="ARBA" id="ARBA00022553"/>
    </source>
</evidence>
<sequence>MRMPDSRDSQGEAAEGIRDPIGQQKDERRAVQKRTFTRWINIFLQRHEAPLEVGDLFDDIQDGKVLMMLLEELTGCKLLYRFRTPSHRIFRLNNISKALAFLDDRHVKLLGIDASSIADGVPSVVLGLIWNIILHFQVKKVTGRLKRRLSSSLSSLASENDLQPSTDDSGGYSCNSLPRKSRKSEQEPKYQGKAIRLLLQWVQKCTSKYGVDVHDFGRSWKSGLAFLALIKSINPDLINLRESLSKPPKENLQQAFTVAHHSLEVPPLLELEDVISDWPDEQSIITYVSMFLGPWSDIDQIQTPDSEVFEISNFGSVQSEERIAERSKAQTLLESFERSSELQLWKRWSRKSSGTSPATTSSMSPLRALKLQSPLNAKAVDQEVQMWVGKGLDWRNESQGGHESPVSFASEDGSLSALDSDEEDAYSYILDLNEDVSQPYKALKKQVSKVEEETVEEMREELKHAEGYKTVNGNGFQPNWSLDFHSEFEVGGHLEVQRDFELNKNKKSFTEMKKRAILSEIDKNTEETSVEDRGGDSHDGGKQREVEMGIEDATSMKLEEKSSERLDGAERSSAESFKDKPEEEEAPLVMNSPPAISRSTKLEVRGSNDLITATVQSGENTLKKHREDPRDGITRPTSVWNAASPTVSGKERLSPHSLAASCGLTPLELEMLLLLWILLYCFFILPHMNP</sequence>
<evidence type="ECO:0000256" key="10">
    <source>
        <dbReference type="SAM" id="MobiDB-lite"/>
    </source>
</evidence>
<proteinExistence type="predicted"/>
<keyword evidence="2" id="KW-0597">Phosphoprotein</keyword>
<keyword evidence="3" id="KW-0812">Transmembrane</keyword>
<feature type="region of interest" description="Disordered" evidence="10">
    <location>
        <begin position="158"/>
        <end position="188"/>
    </location>
</feature>
<evidence type="ECO:0000256" key="7">
    <source>
        <dbReference type="ARBA" id="ARBA00023203"/>
    </source>
</evidence>
<dbReference type="AlphaFoldDB" id="A0A437BZT9"/>
<keyword evidence="6" id="KW-0472">Membrane</keyword>